<feature type="region of interest" description="Disordered" evidence="1">
    <location>
        <begin position="99"/>
        <end position="124"/>
    </location>
</feature>
<name>A0A085N809_9BILA</name>
<dbReference type="AlphaFoldDB" id="A0A085N809"/>
<evidence type="ECO:0000256" key="2">
    <source>
        <dbReference type="SAM" id="SignalP"/>
    </source>
</evidence>
<keyword evidence="2" id="KW-0732">Signal</keyword>
<evidence type="ECO:0000313" key="3">
    <source>
        <dbReference type="EMBL" id="KFD49242.1"/>
    </source>
</evidence>
<dbReference type="Proteomes" id="UP000030758">
    <property type="component" value="Unassembled WGS sequence"/>
</dbReference>
<dbReference type="EMBL" id="KL367535">
    <property type="protein sequence ID" value="KFD65605.1"/>
    <property type="molecule type" value="Genomic_DNA"/>
</dbReference>
<feature type="chain" id="PRO_5010405373" evidence="2">
    <location>
        <begin position="27"/>
        <end position="124"/>
    </location>
</feature>
<organism evidence="4">
    <name type="scientific">Trichuris suis</name>
    <name type="common">pig whipworm</name>
    <dbReference type="NCBI Taxonomy" id="68888"/>
    <lineage>
        <taxon>Eukaryota</taxon>
        <taxon>Metazoa</taxon>
        <taxon>Ecdysozoa</taxon>
        <taxon>Nematoda</taxon>
        <taxon>Enoplea</taxon>
        <taxon>Dorylaimia</taxon>
        <taxon>Trichinellida</taxon>
        <taxon>Trichuridae</taxon>
        <taxon>Trichuris</taxon>
    </lineage>
</organism>
<dbReference type="Proteomes" id="UP000030764">
    <property type="component" value="Unassembled WGS sequence"/>
</dbReference>
<dbReference type="EMBL" id="KL363275">
    <property type="protein sequence ID" value="KFD49242.1"/>
    <property type="molecule type" value="Genomic_DNA"/>
</dbReference>
<gene>
    <name evidence="3" type="ORF">M513_09893</name>
    <name evidence="4" type="ORF">M514_09893</name>
</gene>
<reference evidence="4 5" key="1">
    <citation type="journal article" date="2014" name="Nat. Genet.">
        <title>Genome and transcriptome of the porcine whipworm Trichuris suis.</title>
        <authorList>
            <person name="Jex A.R."/>
            <person name="Nejsum P."/>
            <person name="Schwarz E.M."/>
            <person name="Hu L."/>
            <person name="Young N.D."/>
            <person name="Hall R.S."/>
            <person name="Korhonen P.K."/>
            <person name="Liao S."/>
            <person name="Thamsborg S."/>
            <person name="Xia J."/>
            <person name="Xu P."/>
            <person name="Wang S."/>
            <person name="Scheerlinck J.P."/>
            <person name="Hofmann A."/>
            <person name="Sternberg P.W."/>
            <person name="Wang J."/>
            <person name="Gasser R.B."/>
        </authorList>
    </citation>
    <scope>NUCLEOTIDE SEQUENCE [LARGE SCALE GENOMIC DNA]</scope>
    <source>
        <strain evidence="4">DCEP-RM93F</strain>
        <strain evidence="3">DCEP-RM93M</strain>
    </source>
</reference>
<evidence type="ECO:0000313" key="5">
    <source>
        <dbReference type="Proteomes" id="UP000030764"/>
    </source>
</evidence>
<evidence type="ECO:0000313" key="4">
    <source>
        <dbReference type="EMBL" id="KFD65605.1"/>
    </source>
</evidence>
<evidence type="ECO:0000256" key="1">
    <source>
        <dbReference type="SAM" id="MobiDB-lite"/>
    </source>
</evidence>
<keyword evidence="5" id="KW-1185">Reference proteome</keyword>
<feature type="compositionally biased region" description="Low complexity" evidence="1">
    <location>
        <begin position="114"/>
        <end position="124"/>
    </location>
</feature>
<feature type="signal peptide" evidence="2">
    <location>
        <begin position="1"/>
        <end position="26"/>
    </location>
</feature>
<accession>A0A085N809</accession>
<proteinExistence type="predicted"/>
<feature type="compositionally biased region" description="Basic residues" evidence="1">
    <location>
        <begin position="99"/>
        <end position="113"/>
    </location>
</feature>
<protein>
    <submittedName>
        <fullName evidence="4">Uncharacterized protein</fullName>
    </submittedName>
</protein>
<sequence>MFPKTVIVSVMLIIYAAYLCESGAAADFKTLDDYRNSLLKQEKEFLQMRGDVRGTCESVSCSVQTVKLTSAIQTKGKSEMKISTDYQDCMLACIRKRKRETIRKKSKRSKRRTSSSSSSSSSSD</sequence>